<feature type="signal peptide" evidence="1">
    <location>
        <begin position="1"/>
        <end position="18"/>
    </location>
</feature>
<evidence type="ECO:0000313" key="2">
    <source>
        <dbReference type="EMBL" id="PWN41186.1"/>
    </source>
</evidence>
<gene>
    <name evidence="2" type="ORF">IE81DRAFT_184026</name>
</gene>
<dbReference type="EMBL" id="KZ819397">
    <property type="protein sequence ID" value="PWN41186.1"/>
    <property type="molecule type" value="Genomic_DNA"/>
</dbReference>
<evidence type="ECO:0000313" key="3">
    <source>
        <dbReference type="Proteomes" id="UP000245783"/>
    </source>
</evidence>
<dbReference type="GeneID" id="37032597"/>
<name>A0A316VU82_9BASI</name>
<protein>
    <submittedName>
        <fullName evidence="2">Uncharacterized protein</fullName>
    </submittedName>
</protein>
<sequence length="144" mass="15541">MACARLWIGAEHLSLGLAVGLGKVQVQDVCSPTLLSQHPTLHDSPALDARTLPFIRFIVPNLYIDVHSVTCGELVIWECVSNWIQSPKHILLTSSKHEHCAGRTGHFLLLLLGLSPASAGVKLLSCSVSSQSICHLQVNLTKCA</sequence>
<accession>A0A316VU82</accession>
<organism evidence="2 3">
    <name type="scientific">Ceraceosorus guamensis</name>
    <dbReference type="NCBI Taxonomy" id="1522189"/>
    <lineage>
        <taxon>Eukaryota</taxon>
        <taxon>Fungi</taxon>
        <taxon>Dikarya</taxon>
        <taxon>Basidiomycota</taxon>
        <taxon>Ustilaginomycotina</taxon>
        <taxon>Exobasidiomycetes</taxon>
        <taxon>Ceraceosorales</taxon>
        <taxon>Ceraceosoraceae</taxon>
        <taxon>Ceraceosorus</taxon>
    </lineage>
</organism>
<dbReference type="AlphaFoldDB" id="A0A316VU82"/>
<keyword evidence="3" id="KW-1185">Reference proteome</keyword>
<evidence type="ECO:0000256" key="1">
    <source>
        <dbReference type="SAM" id="SignalP"/>
    </source>
</evidence>
<dbReference type="RefSeq" id="XP_025368346.1">
    <property type="nucleotide sequence ID" value="XM_025510727.1"/>
</dbReference>
<proteinExistence type="predicted"/>
<reference evidence="2 3" key="1">
    <citation type="journal article" date="2018" name="Mol. Biol. Evol.">
        <title>Broad Genomic Sampling Reveals a Smut Pathogenic Ancestry of the Fungal Clade Ustilaginomycotina.</title>
        <authorList>
            <person name="Kijpornyongpan T."/>
            <person name="Mondo S.J."/>
            <person name="Barry K."/>
            <person name="Sandor L."/>
            <person name="Lee J."/>
            <person name="Lipzen A."/>
            <person name="Pangilinan J."/>
            <person name="LaButti K."/>
            <person name="Hainaut M."/>
            <person name="Henrissat B."/>
            <person name="Grigoriev I.V."/>
            <person name="Spatafora J.W."/>
            <person name="Aime M.C."/>
        </authorList>
    </citation>
    <scope>NUCLEOTIDE SEQUENCE [LARGE SCALE GENOMIC DNA]</scope>
    <source>
        <strain evidence="2 3">MCA 4658</strain>
    </source>
</reference>
<feature type="chain" id="PRO_5016312751" evidence="1">
    <location>
        <begin position="19"/>
        <end position="144"/>
    </location>
</feature>
<dbReference type="Proteomes" id="UP000245783">
    <property type="component" value="Unassembled WGS sequence"/>
</dbReference>
<dbReference type="InParanoid" id="A0A316VU82"/>
<keyword evidence="1" id="KW-0732">Signal</keyword>